<dbReference type="Gene3D" id="3.10.590.10">
    <property type="entry name" value="ph1033 like domains"/>
    <property type="match status" value="1"/>
</dbReference>
<dbReference type="HAMAP" id="MF_00771">
    <property type="entry name" value="UPF0310"/>
    <property type="match status" value="1"/>
</dbReference>
<comment type="similarity">
    <text evidence="1">Belongs to the UPF0310 family.</text>
</comment>
<dbReference type="Proteomes" id="UP000885863">
    <property type="component" value="Unassembled WGS sequence"/>
</dbReference>
<dbReference type="PANTHER" id="PTHR39661:SF1">
    <property type="entry name" value="UPF0310 PROTEIN MJECL36"/>
    <property type="match status" value="1"/>
</dbReference>
<dbReference type="SUPFAM" id="SSF88697">
    <property type="entry name" value="PUA domain-like"/>
    <property type="match status" value="1"/>
</dbReference>
<evidence type="ECO:0000256" key="1">
    <source>
        <dbReference type="HAMAP-Rule" id="MF_00771"/>
    </source>
</evidence>
<protein>
    <recommendedName>
        <fullName evidence="1">UPF0310 protein ENG09_06560</fullName>
    </recommendedName>
</protein>
<dbReference type="AlphaFoldDB" id="A0A7C0X217"/>
<dbReference type="Pfam" id="PF01878">
    <property type="entry name" value="EVE"/>
    <property type="match status" value="1"/>
</dbReference>
<dbReference type="InterPro" id="IPR022996">
    <property type="entry name" value="UPF0310"/>
</dbReference>
<organism evidence="3">
    <name type="scientific">Candidatus Syntropharchaeum butanivorans</name>
    <dbReference type="NCBI Taxonomy" id="1839936"/>
    <lineage>
        <taxon>Archaea</taxon>
        <taxon>Methanobacteriati</taxon>
        <taxon>Methanobacteriota</taxon>
        <taxon>Stenosarchaea group</taxon>
        <taxon>Methanomicrobia</taxon>
        <taxon>Methanosarcinales</taxon>
        <taxon>ANME-2 cluster</taxon>
        <taxon>Candidatus Syntropharchaeum</taxon>
    </lineage>
</organism>
<dbReference type="NCBIfam" id="NF002008">
    <property type="entry name" value="PRK00809.1"/>
    <property type="match status" value="1"/>
</dbReference>
<dbReference type="InterPro" id="IPR015947">
    <property type="entry name" value="PUA-like_sf"/>
</dbReference>
<feature type="domain" description="EVE" evidence="2">
    <location>
        <begin position="3"/>
        <end position="141"/>
    </location>
</feature>
<evidence type="ECO:0000313" key="3">
    <source>
        <dbReference type="EMBL" id="HDM36885.1"/>
    </source>
</evidence>
<gene>
    <name evidence="3" type="ORF">ENG09_06560</name>
</gene>
<name>A0A7C0X217_9EURY</name>
<comment type="caution">
    <text evidence="3">The sequence shown here is derived from an EMBL/GenBank/DDBJ whole genome shotgun (WGS) entry which is preliminary data.</text>
</comment>
<sequence length="147" mass="17383">MSHWLCILNRENFEVVMGKRIWGVSKRHKNQLMRVDVGDKLIFYLIGEKIGDEKKDSAIGGIFEVISRPYEDHKPVFPSQITKGEVYPYRVKVKPLLIPKEEVPFRPLIERLEFITNKKKWSGHLVGKAMREISERDYEVMRRWVEG</sequence>
<dbReference type="PANTHER" id="PTHR39661">
    <property type="entry name" value="UPF0310 PROTEIN MJECL36"/>
    <property type="match status" value="1"/>
</dbReference>
<proteinExistence type="inferred from homology"/>
<evidence type="ECO:0000259" key="2">
    <source>
        <dbReference type="Pfam" id="PF01878"/>
    </source>
</evidence>
<dbReference type="InterPro" id="IPR002740">
    <property type="entry name" value="EVE_domain"/>
</dbReference>
<dbReference type="CDD" id="cd21132">
    <property type="entry name" value="EVE-like"/>
    <property type="match status" value="1"/>
</dbReference>
<reference evidence="3" key="1">
    <citation type="journal article" date="2020" name="mSystems">
        <title>Genome- and Community-Level Interaction Insights into Carbon Utilization and Element Cycling Functions of Hydrothermarchaeota in Hydrothermal Sediment.</title>
        <authorList>
            <person name="Zhou Z."/>
            <person name="Liu Y."/>
            <person name="Xu W."/>
            <person name="Pan J."/>
            <person name="Luo Z.H."/>
            <person name="Li M."/>
        </authorList>
    </citation>
    <scope>NUCLEOTIDE SEQUENCE [LARGE SCALE GENOMIC DNA]</scope>
    <source>
        <strain evidence="3">HyVt-185</strain>
    </source>
</reference>
<dbReference type="EMBL" id="DQZR01000275">
    <property type="protein sequence ID" value="HDM36885.1"/>
    <property type="molecule type" value="Genomic_DNA"/>
</dbReference>
<accession>A0A7C0X217</accession>